<dbReference type="SUPFAM" id="SSF52467">
    <property type="entry name" value="DHS-like NAD/FAD-binding domain"/>
    <property type="match status" value="1"/>
</dbReference>
<dbReference type="AlphaFoldDB" id="X1HZV8"/>
<evidence type="ECO:0008006" key="2">
    <source>
        <dbReference type="Google" id="ProtNLM"/>
    </source>
</evidence>
<comment type="caution">
    <text evidence="1">The sequence shown here is derived from an EMBL/GenBank/DDBJ whole genome shotgun (WGS) entry which is preliminary data.</text>
</comment>
<name>X1HZV8_9ZZZZ</name>
<evidence type="ECO:0000313" key="1">
    <source>
        <dbReference type="EMBL" id="GAH50853.1"/>
    </source>
</evidence>
<sequence length="134" mass="15380">MKEISLSIKDLLGDDKKLTFLVGAGCSIDPPSCLADGFKMMKSIIDYTCDQSEIENVLDFLNSGKLRFEALVEIIRDHLDNNLKIIDYYNQCNKPNIQHFYLANMIKKGQFVMTTNFDFLIEYALLNLDINKND</sequence>
<accession>X1HZV8</accession>
<proteinExistence type="predicted"/>
<reference evidence="1" key="1">
    <citation type="journal article" date="2014" name="Front. Microbiol.">
        <title>High frequency of phylogenetically diverse reductive dehalogenase-homologous genes in deep subseafloor sedimentary metagenomes.</title>
        <authorList>
            <person name="Kawai M."/>
            <person name="Futagami T."/>
            <person name="Toyoda A."/>
            <person name="Takaki Y."/>
            <person name="Nishi S."/>
            <person name="Hori S."/>
            <person name="Arai W."/>
            <person name="Tsubouchi T."/>
            <person name="Morono Y."/>
            <person name="Uchiyama I."/>
            <person name="Ito T."/>
            <person name="Fujiyama A."/>
            <person name="Inagaki F."/>
            <person name="Takami H."/>
        </authorList>
    </citation>
    <scope>NUCLEOTIDE SEQUENCE</scope>
    <source>
        <strain evidence="1">Expedition CK06-06</strain>
    </source>
</reference>
<protein>
    <recommendedName>
        <fullName evidence="2">SIR2-like domain-containing protein</fullName>
    </recommendedName>
</protein>
<organism evidence="1">
    <name type="scientific">marine sediment metagenome</name>
    <dbReference type="NCBI Taxonomy" id="412755"/>
    <lineage>
        <taxon>unclassified sequences</taxon>
        <taxon>metagenomes</taxon>
        <taxon>ecological metagenomes</taxon>
    </lineage>
</organism>
<gene>
    <name evidence="1" type="ORF">S03H2_33813</name>
</gene>
<dbReference type="InterPro" id="IPR029035">
    <property type="entry name" value="DHS-like_NAD/FAD-binding_dom"/>
</dbReference>
<feature type="non-terminal residue" evidence="1">
    <location>
        <position position="134"/>
    </location>
</feature>
<dbReference type="EMBL" id="BARU01020602">
    <property type="protein sequence ID" value="GAH50853.1"/>
    <property type="molecule type" value="Genomic_DNA"/>
</dbReference>